<sequence length="1017" mass="105778">MRRALASSSSAEVGPMPSPAAVTPRRASACCGARPHRGLYWLCDRRIWFALLFLGAVLGVAAWLSTEQQKLTQLAHRANVQNLADSFALELARQVQVVVSTTLAVGALGASEGEALTAAAFAKIGSSLRGFYVGVAELQFSPYGVIAFVDPSGEGTTIPGLSLFHHSLLRVGARATARAYPDQIASLVGPQPIVGGGLAVIVRHPIFTDFADEYLRLNETYSDPSSQIEYEPLGCATPAARDANCRFPGPVRGTFFYAFATALTRIHDMLAPIGLKRLDGGEILVNGVDKFFWQLRVVSNWHPALNESRGVFAHSPLVLANDTLDEPVTSNVTIESLNVAWALDMAPAVGWRVTSTSFTIQLILVAVFTLLGGTGMALAVIGSVREAYTQRVRSAEQQAATQLEALSNEAAKASRSRLIRTVMHDLRSPLISVDNIARTLSTMAVQGKSARLSTVQHLLHALGSCSTLMQHIVSDMLDFERIEAGRLALLYTAFRPCELSDGALAVFSSIAGAKGVKLHVPPPDGLAGTATILADGKRLQQCVNNALSNAIKFTAAGKSVTLTLALVPHEDREGWALLTVVVRDEGVGVSPDELALLVNGGAFTQVGSGQAQGNGGTGLGLAIMREILRLHNDSTLSLSSEGHGKGMQISMAVNCQLVATDASGQVVGTAATAGADEAGGGKSAHDETAVDVPAASPTTRASASASGGGTPAAERRRAPQAAAAAFPDGYRVLHVDDDAFVRLTLPLQTFTLLGLPFVQAEDGAAALALVRSGERFDCIVLDNQMPGMSGAELARTLRIVGYVGLLLGVTGDPAGCAERAEFETSGVNACVDKDSDGIVSLVAHIRADGARLVAACQARSSQAAHGRAGPSAASEMEASGSLCPSERASFVHGAAWRSSGAGGRNTSRRLNSSGRLSDASHDSSSGTRNGSASTSTPGGRSRWFGSPSLASRLQTSLSPSVNSPTRVRRAVTAGGVSAGGPPDVPPRISERHIERSSAGTGTDSQPAGPPAQSSGEP</sequence>
<accession>A0A8J5XMG1</accession>
<evidence type="ECO:0000259" key="10">
    <source>
        <dbReference type="PROSITE" id="PS50109"/>
    </source>
</evidence>
<dbReference type="InterPro" id="IPR036097">
    <property type="entry name" value="HisK_dim/P_sf"/>
</dbReference>
<keyword evidence="9" id="KW-1133">Transmembrane helix</keyword>
<feature type="transmembrane region" description="Helical" evidence="9">
    <location>
        <begin position="45"/>
        <end position="64"/>
    </location>
</feature>
<dbReference type="InterPro" id="IPR003661">
    <property type="entry name" value="HisK_dim/P_dom"/>
</dbReference>
<dbReference type="OrthoDB" id="21225at2759"/>
<keyword evidence="9" id="KW-0472">Membrane</keyword>
<evidence type="ECO:0000256" key="9">
    <source>
        <dbReference type="SAM" id="Phobius"/>
    </source>
</evidence>
<evidence type="ECO:0000313" key="12">
    <source>
        <dbReference type="EMBL" id="KAG8466079.1"/>
    </source>
</evidence>
<dbReference type="AlphaFoldDB" id="A0A8J5XMG1"/>
<dbReference type="Pfam" id="PF02518">
    <property type="entry name" value="HATPase_c"/>
    <property type="match status" value="1"/>
</dbReference>
<evidence type="ECO:0000256" key="1">
    <source>
        <dbReference type="ARBA" id="ARBA00000085"/>
    </source>
</evidence>
<dbReference type="EMBL" id="JAGTXO010000009">
    <property type="protein sequence ID" value="KAG8466079.1"/>
    <property type="molecule type" value="Genomic_DNA"/>
</dbReference>
<feature type="compositionally biased region" description="Polar residues" evidence="8">
    <location>
        <begin position="922"/>
        <end position="938"/>
    </location>
</feature>
<dbReference type="PROSITE" id="PS50110">
    <property type="entry name" value="RESPONSE_REGULATORY"/>
    <property type="match status" value="1"/>
</dbReference>
<evidence type="ECO:0000259" key="11">
    <source>
        <dbReference type="PROSITE" id="PS50110"/>
    </source>
</evidence>
<gene>
    <name evidence="12" type="ORF">KFE25_005649</name>
</gene>
<keyword evidence="3 6" id="KW-0597">Phosphoprotein</keyword>
<feature type="coiled-coil region" evidence="7">
    <location>
        <begin position="385"/>
        <end position="416"/>
    </location>
</feature>
<dbReference type="SUPFAM" id="SSF52172">
    <property type="entry name" value="CheY-like"/>
    <property type="match status" value="1"/>
</dbReference>
<evidence type="ECO:0000256" key="3">
    <source>
        <dbReference type="ARBA" id="ARBA00022553"/>
    </source>
</evidence>
<dbReference type="Gene3D" id="3.30.565.10">
    <property type="entry name" value="Histidine kinase-like ATPase, C-terminal domain"/>
    <property type="match status" value="1"/>
</dbReference>
<dbReference type="InterPro" id="IPR001789">
    <property type="entry name" value="Sig_transdc_resp-reg_receiver"/>
</dbReference>
<dbReference type="EC" id="2.7.13.3" evidence="2"/>
<feature type="compositionally biased region" description="Low complexity" evidence="8">
    <location>
        <begin position="693"/>
        <end position="705"/>
    </location>
</feature>
<evidence type="ECO:0000256" key="4">
    <source>
        <dbReference type="ARBA" id="ARBA00022679"/>
    </source>
</evidence>
<dbReference type="GO" id="GO:0000155">
    <property type="term" value="F:phosphorelay sensor kinase activity"/>
    <property type="evidence" value="ECO:0007669"/>
    <property type="project" value="InterPro"/>
</dbReference>
<feature type="domain" description="Response regulatory" evidence="11">
    <location>
        <begin position="731"/>
        <end position="848"/>
    </location>
</feature>
<feature type="modified residue" description="4-aspartylphosphate" evidence="6">
    <location>
        <position position="782"/>
    </location>
</feature>
<keyword evidence="9" id="KW-0812">Transmembrane</keyword>
<feature type="compositionally biased region" description="Polar residues" evidence="8">
    <location>
        <begin position="1"/>
        <end position="11"/>
    </location>
</feature>
<dbReference type="Gene3D" id="3.40.50.2300">
    <property type="match status" value="1"/>
</dbReference>
<dbReference type="Gene3D" id="1.10.287.130">
    <property type="match status" value="1"/>
</dbReference>
<reference evidence="12" key="1">
    <citation type="submission" date="2021-05" db="EMBL/GenBank/DDBJ databases">
        <title>The genome of the haptophyte Pavlova lutheri (Diacronema luteri, Pavlovales) - a model for lipid biosynthesis in eukaryotic algae.</title>
        <authorList>
            <person name="Hulatt C.J."/>
            <person name="Posewitz M.C."/>
        </authorList>
    </citation>
    <scope>NUCLEOTIDE SEQUENCE</scope>
    <source>
        <strain evidence="12">NIVA-4/92</strain>
    </source>
</reference>
<dbReference type="InterPro" id="IPR036890">
    <property type="entry name" value="HATPase_C_sf"/>
</dbReference>
<dbReference type="PROSITE" id="PS50109">
    <property type="entry name" value="HIS_KIN"/>
    <property type="match status" value="1"/>
</dbReference>
<feature type="region of interest" description="Disordered" evidence="8">
    <location>
        <begin position="674"/>
        <end position="720"/>
    </location>
</feature>
<dbReference type="SUPFAM" id="SSF47384">
    <property type="entry name" value="Homodimeric domain of signal transducing histidine kinase"/>
    <property type="match status" value="1"/>
</dbReference>
<keyword evidence="13" id="KW-1185">Reference proteome</keyword>
<evidence type="ECO:0000256" key="2">
    <source>
        <dbReference type="ARBA" id="ARBA00012438"/>
    </source>
</evidence>
<comment type="caution">
    <text evidence="12">The sequence shown here is derived from an EMBL/GenBank/DDBJ whole genome shotgun (WGS) entry which is preliminary data.</text>
</comment>
<feature type="domain" description="Histidine kinase" evidence="10">
    <location>
        <begin position="421"/>
        <end position="655"/>
    </location>
</feature>
<dbReference type="InterPro" id="IPR004358">
    <property type="entry name" value="Sig_transdc_His_kin-like_C"/>
</dbReference>
<keyword evidence="5" id="KW-0418">Kinase</keyword>
<dbReference type="PANTHER" id="PTHR43047:SF72">
    <property type="entry name" value="OSMOSENSING HISTIDINE PROTEIN KINASE SLN1"/>
    <property type="match status" value="1"/>
</dbReference>
<dbReference type="GO" id="GO:0009927">
    <property type="term" value="F:histidine phosphotransfer kinase activity"/>
    <property type="evidence" value="ECO:0007669"/>
    <property type="project" value="TreeGrafter"/>
</dbReference>
<dbReference type="Pfam" id="PF00072">
    <property type="entry name" value="Response_reg"/>
    <property type="match status" value="1"/>
</dbReference>
<feature type="compositionally biased region" description="Polar residues" evidence="8">
    <location>
        <begin position="948"/>
        <end position="965"/>
    </location>
</feature>
<dbReference type="SUPFAM" id="SSF55874">
    <property type="entry name" value="ATPase domain of HSP90 chaperone/DNA topoisomerase II/histidine kinase"/>
    <property type="match status" value="1"/>
</dbReference>
<feature type="region of interest" description="Disordered" evidence="8">
    <location>
        <begin position="896"/>
        <end position="1017"/>
    </location>
</feature>
<name>A0A8J5XMG1_DIALT</name>
<dbReference type="InterPro" id="IPR005467">
    <property type="entry name" value="His_kinase_dom"/>
</dbReference>
<proteinExistence type="predicted"/>
<keyword evidence="4" id="KW-0808">Transferase</keyword>
<keyword evidence="7" id="KW-0175">Coiled coil</keyword>
<dbReference type="SMART" id="SM00388">
    <property type="entry name" value="HisKA"/>
    <property type="match status" value="1"/>
</dbReference>
<dbReference type="InterPro" id="IPR003594">
    <property type="entry name" value="HATPase_dom"/>
</dbReference>
<feature type="compositionally biased region" description="Polar residues" evidence="8">
    <location>
        <begin position="997"/>
        <end position="1017"/>
    </location>
</feature>
<evidence type="ECO:0000313" key="13">
    <source>
        <dbReference type="Proteomes" id="UP000751190"/>
    </source>
</evidence>
<dbReference type="SMART" id="SM00387">
    <property type="entry name" value="HATPase_c"/>
    <property type="match status" value="1"/>
</dbReference>
<evidence type="ECO:0000256" key="5">
    <source>
        <dbReference type="ARBA" id="ARBA00022777"/>
    </source>
</evidence>
<dbReference type="PRINTS" id="PR00344">
    <property type="entry name" value="BCTRLSENSOR"/>
</dbReference>
<protein>
    <recommendedName>
        <fullName evidence="2">histidine kinase</fullName>
        <ecNumber evidence="2">2.7.13.3</ecNumber>
    </recommendedName>
</protein>
<comment type="catalytic activity">
    <reaction evidence="1">
        <text>ATP + protein L-histidine = ADP + protein N-phospho-L-histidine.</text>
        <dbReference type="EC" id="2.7.13.3"/>
    </reaction>
</comment>
<feature type="transmembrane region" description="Helical" evidence="9">
    <location>
        <begin position="362"/>
        <end position="384"/>
    </location>
</feature>
<dbReference type="Pfam" id="PF00512">
    <property type="entry name" value="HisKA"/>
    <property type="match status" value="1"/>
</dbReference>
<dbReference type="CDD" id="cd00082">
    <property type="entry name" value="HisKA"/>
    <property type="match status" value="1"/>
</dbReference>
<dbReference type="Proteomes" id="UP000751190">
    <property type="component" value="Unassembled WGS sequence"/>
</dbReference>
<organism evidence="12 13">
    <name type="scientific">Diacronema lutheri</name>
    <name type="common">Unicellular marine alga</name>
    <name type="synonym">Monochrysis lutheri</name>
    <dbReference type="NCBI Taxonomy" id="2081491"/>
    <lineage>
        <taxon>Eukaryota</taxon>
        <taxon>Haptista</taxon>
        <taxon>Haptophyta</taxon>
        <taxon>Pavlovophyceae</taxon>
        <taxon>Pavlovales</taxon>
        <taxon>Pavlovaceae</taxon>
        <taxon>Diacronema</taxon>
    </lineage>
</organism>
<feature type="region of interest" description="Disordered" evidence="8">
    <location>
        <begin position="1"/>
        <end position="25"/>
    </location>
</feature>
<dbReference type="PANTHER" id="PTHR43047">
    <property type="entry name" value="TWO-COMPONENT HISTIDINE PROTEIN KINASE"/>
    <property type="match status" value="1"/>
</dbReference>
<dbReference type="SMART" id="SM00448">
    <property type="entry name" value="REC"/>
    <property type="match status" value="1"/>
</dbReference>
<evidence type="ECO:0000256" key="8">
    <source>
        <dbReference type="SAM" id="MobiDB-lite"/>
    </source>
</evidence>
<evidence type="ECO:0000256" key="7">
    <source>
        <dbReference type="SAM" id="Coils"/>
    </source>
</evidence>
<dbReference type="InterPro" id="IPR011006">
    <property type="entry name" value="CheY-like_superfamily"/>
</dbReference>
<dbReference type="GO" id="GO:0005886">
    <property type="term" value="C:plasma membrane"/>
    <property type="evidence" value="ECO:0007669"/>
    <property type="project" value="TreeGrafter"/>
</dbReference>
<evidence type="ECO:0000256" key="6">
    <source>
        <dbReference type="PROSITE-ProRule" id="PRU00169"/>
    </source>
</evidence>